<reference evidence="11 13" key="1">
    <citation type="journal article" date="2013" name="Curr. Biol.">
        <title>Shared signatures of parasitism and phylogenomics unite Cryptomycota and microsporidia.</title>
        <authorList>
            <person name="James T.Y."/>
            <person name="Pelin A."/>
            <person name="Bonen L."/>
            <person name="Ahrendt S."/>
            <person name="Sain D."/>
            <person name="Corradi N."/>
            <person name="Stajich J.E."/>
        </authorList>
    </citation>
    <scope>NUCLEOTIDE SEQUENCE [LARGE SCALE GENOMIC DNA]</scope>
    <source>
        <strain evidence="11 13">CSF55</strain>
        <strain evidence="11 13">CSF55</strain>
    </source>
</reference>
<evidence type="ECO:0000313" key="14">
    <source>
        <dbReference type="Proteomes" id="UP000281549"/>
    </source>
</evidence>
<dbReference type="AlphaFoldDB" id="A0A075AT15"/>
<dbReference type="EC" id="4.4.1.17" evidence="10"/>
<evidence type="ECO:0000256" key="1">
    <source>
        <dbReference type="ARBA" id="ARBA00004273"/>
    </source>
</evidence>
<dbReference type="InterPro" id="IPR000511">
    <property type="entry name" value="Holocyt_c/c1_synthase"/>
</dbReference>
<dbReference type="HOGENOM" id="CLU_2612658_0_0_1"/>
<dbReference type="EMBL" id="ML008429">
    <property type="protein sequence ID" value="RKP15621.1"/>
    <property type="molecule type" value="Genomic_DNA"/>
</dbReference>
<evidence type="ECO:0000313" key="11">
    <source>
        <dbReference type="EMBL" id="EPZ33426.1"/>
    </source>
</evidence>
<comment type="catalytic activity">
    <reaction evidence="10">
        <text>holo-[cytochrome c] = apo-[cytochrome c] + heme b</text>
        <dbReference type="Rhea" id="RHEA:22648"/>
        <dbReference type="Rhea" id="RHEA-COMP:10725"/>
        <dbReference type="Rhea" id="RHEA-COMP:10726"/>
        <dbReference type="ChEBI" id="CHEBI:29950"/>
        <dbReference type="ChEBI" id="CHEBI:60344"/>
        <dbReference type="ChEBI" id="CHEBI:83739"/>
        <dbReference type="EC" id="4.4.1.17"/>
    </reaction>
</comment>
<reference evidence="14" key="2">
    <citation type="journal article" date="2018" name="Nat. Microbiol.">
        <title>Leveraging single-cell genomics to expand the fungal tree of life.</title>
        <authorList>
            <person name="Ahrendt S.R."/>
            <person name="Quandt C.A."/>
            <person name="Ciobanu D."/>
            <person name="Clum A."/>
            <person name="Salamov A."/>
            <person name="Andreopoulos B."/>
            <person name="Cheng J.F."/>
            <person name="Woyke T."/>
            <person name="Pelin A."/>
            <person name="Henrissat B."/>
            <person name="Reynolds N.K."/>
            <person name="Benny G.L."/>
            <person name="Smith M.E."/>
            <person name="James T.Y."/>
            <person name="Grigoriev I.V."/>
        </authorList>
    </citation>
    <scope>NUCLEOTIDE SEQUENCE [LARGE SCALE GENOMIC DNA]</scope>
    <source>
        <strain evidence="14">CSF55</strain>
    </source>
</reference>
<evidence type="ECO:0000256" key="5">
    <source>
        <dbReference type="ARBA" id="ARBA00022792"/>
    </source>
</evidence>
<dbReference type="OrthoDB" id="4243at2759"/>
<dbReference type="GO" id="GO:0046872">
    <property type="term" value="F:metal ion binding"/>
    <property type="evidence" value="ECO:0007669"/>
    <property type="project" value="UniProtKB-KW"/>
</dbReference>
<keyword evidence="13" id="KW-1185">Reference proteome</keyword>
<keyword evidence="8 10" id="KW-0472">Membrane</keyword>
<dbReference type="EMBL" id="KE561059">
    <property type="protein sequence ID" value="EPZ33426.1"/>
    <property type="molecule type" value="Genomic_DNA"/>
</dbReference>
<evidence type="ECO:0000256" key="10">
    <source>
        <dbReference type="RuleBase" id="RU363130"/>
    </source>
</evidence>
<evidence type="ECO:0000256" key="3">
    <source>
        <dbReference type="ARBA" id="ARBA00022617"/>
    </source>
</evidence>
<feature type="non-terminal residue" evidence="11">
    <location>
        <position position="1"/>
    </location>
</feature>
<dbReference type="PROSITE" id="PS00822">
    <property type="entry name" value="CYTO_HEME_LYASE_2"/>
    <property type="match status" value="1"/>
</dbReference>
<evidence type="ECO:0000313" key="13">
    <source>
        <dbReference type="Proteomes" id="UP000030755"/>
    </source>
</evidence>
<keyword evidence="7 10" id="KW-0496">Mitochondrion</keyword>
<proteinExistence type="inferred from homology"/>
<evidence type="ECO:0000256" key="2">
    <source>
        <dbReference type="ARBA" id="ARBA00007255"/>
    </source>
</evidence>
<dbReference type="Proteomes" id="UP000281549">
    <property type="component" value="Unassembled WGS sequence"/>
</dbReference>
<keyword evidence="3 10" id="KW-0349">Heme</keyword>
<keyword evidence="6 10" id="KW-0408">Iron</keyword>
<evidence type="ECO:0000313" key="12">
    <source>
        <dbReference type="EMBL" id="RKP15621.1"/>
    </source>
</evidence>
<evidence type="ECO:0000256" key="4">
    <source>
        <dbReference type="ARBA" id="ARBA00022723"/>
    </source>
</evidence>
<evidence type="ECO:0000256" key="8">
    <source>
        <dbReference type="ARBA" id="ARBA00023136"/>
    </source>
</evidence>
<dbReference type="STRING" id="988480.A0A075AT15"/>
<comment type="function">
    <text evidence="10">Lyase that catalyzes the covalent linking of the heme group to the cytochrome C apoprotein to produce the mature functional cytochrome.</text>
</comment>
<sequence length="79" mass="9238">TPEPFDRHDWTVNRCGKEVRYVIDYYAGESVQGMPSFYCDVRPAVDSLQSGLDRLKMIASENWESMKSYWNRESIKPSN</sequence>
<keyword evidence="5 10" id="KW-0999">Mitochondrion inner membrane</keyword>
<keyword evidence="9 10" id="KW-0456">Lyase</keyword>
<dbReference type="Pfam" id="PF01265">
    <property type="entry name" value="Cyto_heme_lyase"/>
    <property type="match status" value="1"/>
</dbReference>
<comment type="subcellular location">
    <subcellularLocation>
        <location evidence="1 10">Mitochondrion inner membrane</location>
    </subcellularLocation>
</comment>
<keyword evidence="4 10" id="KW-0479">Metal-binding</keyword>
<dbReference type="Proteomes" id="UP000030755">
    <property type="component" value="Unassembled WGS sequence"/>
</dbReference>
<comment type="similarity">
    <text evidence="2 10">Belongs to the cytochrome c-type heme lyase family.</text>
</comment>
<dbReference type="PANTHER" id="PTHR12743">
    <property type="entry name" value="CYTOCHROME C1 HEME LYASE"/>
    <property type="match status" value="1"/>
</dbReference>
<reference evidence="12" key="3">
    <citation type="submission" date="2018-08" db="EMBL/GenBank/DDBJ databases">
        <title>Leveraging single-cell genomics to expand the Fungal Tree of Life.</title>
        <authorList>
            <consortium name="DOE Joint Genome Institute"/>
            <person name="Ahrendt S.R."/>
            <person name="Quandt C.A."/>
            <person name="Ciobanu D."/>
            <person name="Clum A."/>
            <person name="Salamov A."/>
            <person name="Andreopoulos B."/>
            <person name="Cheng J.-F."/>
            <person name="Woyke T."/>
            <person name="Pelin A."/>
            <person name="Henrissat B."/>
            <person name="Reynolds N."/>
            <person name="Benny G.L."/>
            <person name="Smith M.E."/>
            <person name="James T.Y."/>
            <person name="Grigoriev I.V."/>
        </authorList>
    </citation>
    <scope>NUCLEOTIDE SEQUENCE</scope>
    <source>
        <strain evidence="12">CSF55</strain>
    </source>
</reference>
<name>A0A075AT15_ROZAC</name>
<accession>A0A075AT15</accession>
<gene>
    <name evidence="11" type="ORF">O9G_005919</name>
    <name evidence="12" type="ORF">ROZALSC1DRAFT_32043</name>
</gene>
<evidence type="ECO:0000256" key="9">
    <source>
        <dbReference type="ARBA" id="ARBA00023239"/>
    </source>
</evidence>
<dbReference type="GO" id="GO:0005743">
    <property type="term" value="C:mitochondrial inner membrane"/>
    <property type="evidence" value="ECO:0007669"/>
    <property type="project" value="UniProtKB-SubCell"/>
</dbReference>
<evidence type="ECO:0000256" key="7">
    <source>
        <dbReference type="ARBA" id="ARBA00023128"/>
    </source>
</evidence>
<dbReference type="GO" id="GO:0004408">
    <property type="term" value="F:holocytochrome-c synthase activity"/>
    <property type="evidence" value="ECO:0007669"/>
    <property type="project" value="UniProtKB-EC"/>
</dbReference>
<protein>
    <recommendedName>
        <fullName evidence="10">Holocytochrome c-type synthase</fullName>
        <ecNumber evidence="10">4.4.1.17</ecNumber>
    </recommendedName>
</protein>
<organism evidence="11 13">
    <name type="scientific">Rozella allomycis (strain CSF55)</name>
    <dbReference type="NCBI Taxonomy" id="988480"/>
    <lineage>
        <taxon>Eukaryota</taxon>
        <taxon>Fungi</taxon>
        <taxon>Fungi incertae sedis</taxon>
        <taxon>Cryptomycota</taxon>
        <taxon>Cryptomycota incertae sedis</taxon>
        <taxon>Rozella</taxon>
    </lineage>
</organism>
<evidence type="ECO:0000256" key="6">
    <source>
        <dbReference type="ARBA" id="ARBA00023004"/>
    </source>
</evidence>